<gene>
    <name evidence="3" type="ORF">ACFFTP_14050</name>
</gene>
<protein>
    <submittedName>
        <fullName evidence="3">DNA-binding response regulator</fullName>
    </submittedName>
</protein>
<keyword evidence="4" id="KW-1185">Reference proteome</keyword>
<name>A0ABV5QR37_9ACTN</name>
<evidence type="ECO:0000313" key="3">
    <source>
        <dbReference type="EMBL" id="MFB9555308.1"/>
    </source>
</evidence>
<dbReference type="Proteomes" id="UP001589716">
    <property type="component" value="Unassembled WGS sequence"/>
</dbReference>
<dbReference type="RefSeq" id="WP_345488187.1">
    <property type="nucleotide sequence ID" value="NZ_BAAAWU010000001.1"/>
</dbReference>
<proteinExistence type="predicted"/>
<accession>A0ABV5QR37</accession>
<feature type="region of interest" description="Disordered" evidence="1">
    <location>
        <begin position="12"/>
        <end position="33"/>
    </location>
</feature>
<keyword evidence="3" id="KW-0238">DNA-binding</keyword>
<comment type="caution">
    <text evidence="3">The sequence shown here is derived from an EMBL/GenBank/DDBJ whole genome shotgun (WGS) entry which is preliminary data.</text>
</comment>
<evidence type="ECO:0000256" key="1">
    <source>
        <dbReference type="SAM" id="MobiDB-lite"/>
    </source>
</evidence>
<reference evidence="3 4" key="1">
    <citation type="submission" date="2024-09" db="EMBL/GenBank/DDBJ databases">
        <authorList>
            <person name="Sun Q."/>
            <person name="Mori K."/>
        </authorList>
    </citation>
    <scope>NUCLEOTIDE SEQUENCE [LARGE SCALE GENOMIC DNA]</scope>
    <source>
        <strain evidence="3 4">JCM 4414</strain>
    </source>
</reference>
<dbReference type="SMART" id="SM00421">
    <property type="entry name" value="HTH_LUXR"/>
    <property type="match status" value="1"/>
</dbReference>
<dbReference type="InterPro" id="IPR016032">
    <property type="entry name" value="Sig_transdc_resp-reg_C-effctor"/>
</dbReference>
<organism evidence="3 4">
    <name type="scientific">Streptomyces roseoviridis</name>
    <dbReference type="NCBI Taxonomy" id="67361"/>
    <lineage>
        <taxon>Bacteria</taxon>
        <taxon>Bacillati</taxon>
        <taxon>Actinomycetota</taxon>
        <taxon>Actinomycetes</taxon>
        <taxon>Kitasatosporales</taxon>
        <taxon>Streptomycetaceae</taxon>
        <taxon>Streptomyces</taxon>
    </lineage>
</organism>
<dbReference type="EMBL" id="JBHMCT010000008">
    <property type="protein sequence ID" value="MFB9555308.1"/>
    <property type="molecule type" value="Genomic_DNA"/>
</dbReference>
<dbReference type="GO" id="GO:0003677">
    <property type="term" value="F:DNA binding"/>
    <property type="evidence" value="ECO:0007669"/>
    <property type="project" value="UniProtKB-KW"/>
</dbReference>
<dbReference type="SUPFAM" id="SSF46894">
    <property type="entry name" value="C-terminal effector domain of the bipartite response regulators"/>
    <property type="match status" value="1"/>
</dbReference>
<dbReference type="InterPro" id="IPR000792">
    <property type="entry name" value="Tscrpt_reg_LuxR_C"/>
</dbReference>
<evidence type="ECO:0000313" key="4">
    <source>
        <dbReference type="Proteomes" id="UP001589716"/>
    </source>
</evidence>
<feature type="domain" description="HTH luxR-type" evidence="2">
    <location>
        <begin position="173"/>
        <end position="230"/>
    </location>
</feature>
<sequence>MAETAGSVMLARSAMGRAGPELQRPPGRPVRGTRRVSAALAGLAASARHELLTFDDPAASVSHAIPEPFLELAGACMRAAVERASEVRRIVPRHAVPHVADAVRVPGRARVAESIPFKMIVVDRTVAAVPLDLRLHYNGLLLIRDPVVVEALVRAHHAAWDTSQELAGLTPPSPDLPPQLRPVLEALLAGLTDETAAARLGMSPRTYSRRVGELMSALGATSRFRAGAEAARRGWV</sequence>
<dbReference type="Gene3D" id="1.10.10.10">
    <property type="entry name" value="Winged helix-like DNA-binding domain superfamily/Winged helix DNA-binding domain"/>
    <property type="match status" value="1"/>
</dbReference>
<evidence type="ECO:0000259" key="2">
    <source>
        <dbReference type="SMART" id="SM00421"/>
    </source>
</evidence>
<dbReference type="InterPro" id="IPR036388">
    <property type="entry name" value="WH-like_DNA-bd_sf"/>
</dbReference>